<evidence type="ECO:0000313" key="1">
    <source>
        <dbReference type="EMBL" id="KAJ7725526.1"/>
    </source>
</evidence>
<gene>
    <name evidence="1" type="ORF">DFH07DRAFT_946218</name>
</gene>
<protein>
    <submittedName>
        <fullName evidence="1">Uncharacterized protein</fullName>
    </submittedName>
</protein>
<dbReference type="Proteomes" id="UP001215280">
    <property type="component" value="Unassembled WGS sequence"/>
</dbReference>
<comment type="caution">
    <text evidence="1">The sequence shown here is derived from an EMBL/GenBank/DDBJ whole genome shotgun (WGS) entry which is preliminary data.</text>
</comment>
<keyword evidence="2" id="KW-1185">Reference proteome</keyword>
<accession>A0AAD7MPQ1</accession>
<dbReference type="AlphaFoldDB" id="A0AAD7MPQ1"/>
<evidence type="ECO:0000313" key="2">
    <source>
        <dbReference type="Proteomes" id="UP001215280"/>
    </source>
</evidence>
<reference evidence="1" key="1">
    <citation type="submission" date="2023-03" db="EMBL/GenBank/DDBJ databases">
        <title>Massive genome expansion in bonnet fungi (Mycena s.s.) driven by repeated elements and novel gene families across ecological guilds.</title>
        <authorList>
            <consortium name="Lawrence Berkeley National Laboratory"/>
            <person name="Harder C.B."/>
            <person name="Miyauchi S."/>
            <person name="Viragh M."/>
            <person name="Kuo A."/>
            <person name="Thoen E."/>
            <person name="Andreopoulos B."/>
            <person name="Lu D."/>
            <person name="Skrede I."/>
            <person name="Drula E."/>
            <person name="Henrissat B."/>
            <person name="Morin E."/>
            <person name="Kohler A."/>
            <person name="Barry K."/>
            <person name="LaButti K."/>
            <person name="Morin E."/>
            <person name="Salamov A."/>
            <person name="Lipzen A."/>
            <person name="Mereny Z."/>
            <person name="Hegedus B."/>
            <person name="Baldrian P."/>
            <person name="Stursova M."/>
            <person name="Weitz H."/>
            <person name="Taylor A."/>
            <person name="Grigoriev I.V."/>
            <person name="Nagy L.G."/>
            <person name="Martin F."/>
            <person name="Kauserud H."/>
        </authorList>
    </citation>
    <scope>NUCLEOTIDE SEQUENCE</scope>
    <source>
        <strain evidence="1">CBHHK188m</strain>
    </source>
</reference>
<sequence>MKNHLRDGSGSRFSREFWIFLTDAELPPEAVLQGSSEGWHLMVSTKWGGQSKTQFFLCFCAKTFSEPPRELLQERPQNRPPFILTVPNRVNQAVEAKILQESCAILGLRAVRQTGTAVTKTAVKTEPELSDGRVPAVAPVTAVAGSKLHILYIGPSIHLFNENVEDQSHSGHAERIDWTLNKSYRTGNGQISVTNWISTGMGDLGPAFPTIIVRDISAIHNIFVLETLIYGPTTKDDIEHQILPMCKHEVRLNNRLAETGSSTQFTKTQVWAQISVQLSCDLNFGGIKTFEVVWKVDLHIAFQEDQNGIALTPCNILAGGHIRTDAEEEM</sequence>
<organism evidence="1 2">
    <name type="scientific">Mycena maculata</name>
    <dbReference type="NCBI Taxonomy" id="230809"/>
    <lineage>
        <taxon>Eukaryota</taxon>
        <taxon>Fungi</taxon>
        <taxon>Dikarya</taxon>
        <taxon>Basidiomycota</taxon>
        <taxon>Agaricomycotina</taxon>
        <taxon>Agaricomycetes</taxon>
        <taxon>Agaricomycetidae</taxon>
        <taxon>Agaricales</taxon>
        <taxon>Marasmiineae</taxon>
        <taxon>Mycenaceae</taxon>
        <taxon>Mycena</taxon>
    </lineage>
</organism>
<dbReference type="EMBL" id="JARJLG010000227">
    <property type="protein sequence ID" value="KAJ7725526.1"/>
    <property type="molecule type" value="Genomic_DNA"/>
</dbReference>
<proteinExistence type="predicted"/>
<name>A0AAD7MPQ1_9AGAR</name>